<dbReference type="InterPro" id="IPR029058">
    <property type="entry name" value="AB_hydrolase_fold"/>
</dbReference>
<dbReference type="AlphaFoldDB" id="A0A1H5G1E1"/>
<evidence type="ECO:0000313" key="5">
    <source>
        <dbReference type="Proteomes" id="UP000182375"/>
    </source>
</evidence>
<dbReference type="SMART" id="SM00824">
    <property type="entry name" value="PKS_TE"/>
    <property type="match status" value="1"/>
</dbReference>
<dbReference type="InterPro" id="IPR012223">
    <property type="entry name" value="TEII"/>
</dbReference>
<evidence type="ECO:0000259" key="3">
    <source>
        <dbReference type="SMART" id="SM00824"/>
    </source>
</evidence>
<dbReference type="Gene3D" id="3.40.50.1820">
    <property type="entry name" value="alpha/beta hydrolase"/>
    <property type="match status" value="1"/>
</dbReference>
<reference evidence="4 5" key="1">
    <citation type="submission" date="2016-10" db="EMBL/GenBank/DDBJ databases">
        <authorList>
            <person name="de Groot N.N."/>
        </authorList>
    </citation>
    <scope>NUCLEOTIDE SEQUENCE [LARGE SCALE GENOMIC DNA]</scope>
    <source>
        <strain evidence="4 5">DSM 40306</strain>
    </source>
</reference>
<sequence>MTPAPSVRAVPPAERWLRRFRPVAGPRLRLVCLPHAGGTAGAFHGWAATLPDDVELVAVQYPGRQDRFAEPCPRDMGELADTLAGALLPLFDTPVALFGHSMGAALAYEVTLRLETLHRAVPSRLFVSGQTSPTRPRRDRDLHLGDDDALLAGLRELGGMDEAVLADPELLPLLLPSFRADLRLIETYRPRLTAPVRAPVTACVGDADPDVPVADAAAWADLAATEFDVRVFPGGHFYLVDREAEVVADIAGRLAAVR</sequence>
<comment type="similarity">
    <text evidence="1">Belongs to the thioesterase family.</text>
</comment>
<dbReference type="GO" id="GO:0008610">
    <property type="term" value="P:lipid biosynthetic process"/>
    <property type="evidence" value="ECO:0007669"/>
    <property type="project" value="TreeGrafter"/>
</dbReference>
<dbReference type="STRING" id="67331.SAMN04490357_6894"/>
<gene>
    <name evidence="4" type="ORF">SAMN04490357_6894</name>
</gene>
<dbReference type="GeneID" id="95515912"/>
<dbReference type="Proteomes" id="UP000182375">
    <property type="component" value="Unassembled WGS sequence"/>
</dbReference>
<evidence type="ECO:0000256" key="2">
    <source>
        <dbReference type="ARBA" id="ARBA00022801"/>
    </source>
</evidence>
<protein>
    <submittedName>
        <fullName evidence="4">Pyochelin biosynthetic protein PchC</fullName>
    </submittedName>
</protein>
<dbReference type="RefSeq" id="WP_074995088.1">
    <property type="nucleotide sequence ID" value="NZ_FNTD01000004.1"/>
</dbReference>
<name>A0A1H5G1E1_9ACTN</name>
<organism evidence="4 5">
    <name type="scientific">Streptomyces misionensis</name>
    <dbReference type="NCBI Taxonomy" id="67331"/>
    <lineage>
        <taxon>Bacteria</taxon>
        <taxon>Bacillati</taxon>
        <taxon>Actinomycetota</taxon>
        <taxon>Actinomycetes</taxon>
        <taxon>Kitasatosporales</taxon>
        <taxon>Streptomycetaceae</taxon>
        <taxon>Streptomyces</taxon>
    </lineage>
</organism>
<dbReference type="InterPro" id="IPR020802">
    <property type="entry name" value="TesA-like"/>
</dbReference>
<evidence type="ECO:0000313" key="4">
    <source>
        <dbReference type="EMBL" id="SEE09562.1"/>
    </source>
</evidence>
<feature type="domain" description="Thioesterase TesA-like" evidence="3">
    <location>
        <begin position="31"/>
        <end position="254"/>
    </location>
</feature>
<evidence type="ECO:0000256" key="1">
    <source>
        <dbReference type="ARBA" id="ARBA00007169"/>
    </source>
</evidence>
<accession>A0A1H5G1E1</accession>
<keyword evidence="2" id="KW-0378">Hydrolase</keyword>
<dbReference type="InterPro" id="IPR001031">
    <property type="entry name" value="Thioesterase"/>
</dbReference>
<dbReference type="SUPFAM" id="SSF53474">
    <property type="entry name" value="alpha/beta-Hydrolases"/>
    <property type="match status" value="1"/>
</dbReference>
<dbReference type="EMBL" id="FNTD01000004">
    <property type="protein sequence ID" value="SEE09562.1"/>
    <property type="molecule type" value="Genomic_DNA"/>
</dbReference>
<dbReference type="GO" id="GO:0016787">
    <property type="term" value="F:hydrolase activity"/>
    <property type="evidence" value="ECO:0007669"/>
    <property type="project" value="UniProtKB-KW"/>
</dbReference>
<proteinExistence type="inferred from homology"/>
<dbReference type="PANTHER" id="PTHR11487:SF0">
    <property type="entry name" value="S-ACYL FATTY ACID SYNTHASE THIOESTERASE, MEDIUM CHAIN"/>
    <property type="match status" value="1"/>
</dbReference>
<dbReference type="Pfam" id="PF00975">
    <property type="entry name" value="Thioesterase"/>
    <property type="match status" value="1"/>
</dbReference>
<dbReference type="PANTHER" id="PTHR11487">
    <property type="entry name" value="THIOESTERASE"/>
    <property type="match status" value="1"/>
</dbReference>